<dbReference type="InterPro" id="IPR000587">
    <property type="entry name" value="Creatinase_N"/>
</dbReference>
<comment type="similarity">
    <text evidence="5">Belongs to the peptidase M24B family.</text>
</comment>
<feature type="domain" description="Peptidase M24" evidence="7">
    <location>
        <begin position="364"/>
        <end position="579"/>
    </location>
</feature>
<evidence type="ECO:0000256" key="5">
    <source>
        <dbReference type="RuleBase" id="RU000590"/>
    </source>
</evidence>
<dbReference type="EMBL" id="PVHK01000052">
    <property type="protein sequence ID" value="PRH42808.1"/>
    <property type="molecule type" value="Genomic_DNA"/>
</dbReference>
<evidence type="ECO:0000313" key="10">
    <source>
        <dbReference type="Proteomes" id="UP000237632"/>
    </source>
</evidence>
<dbReference type="Pfam" id="PF01321">
    <property type="entry name" value="Creatinase_N"/>
    <property type="match status" value="1"/>
</dbReference>
<sequence>MIDRLQYSFSGLAAYDARVADTQAGLSRLLDAARLDAVVVTSQDEYITEYLPRCNNPRYALSGFDGSAGCGIFLSAATAHALGIPPFVLFVDGRYHLQAERQCDPARVQVVKLGIDVTIWQALAGWLVTHAARLARVGYDAWRISIAQRDRLLAQTQPASLDWVSLTSREIDRAIALPGWVVERPIFGLPEATTGVSVAQNLDALNGRLAAHTATASDTTTATATATTSDTTSDTTPPTTAFVTCASDDLAYLLNSRGYHIPNASSHLGFLFVLGEQVALFLPEGCDRCAVDLPSYPALHVIRRDFAELERFLARFAVEHVCYGFESVNCALVESVRRVWPHARHADFNPVEALRASKTPAALERFRDAFARSSAAIAETMRWAKTGEPGRRHTEYDLARKINDAYGARSAVALTFPSIAANGANSAFAHYTEASADVELTEGELVLLDSGAYYDAGFATDCTRVVLRRTRAETVAQPWQREIYTVALKACIKGLVTRFPNTATGGDVDATVRQVCRDHGYDYGHGTGHGVGIHVHEGGVRFAPGASYGLVPNAVISVEPGIYLPGKGGVRIENIVIVHPDDAEAGTVAFENLVTVGYDWDLIDVALLDDDERAYLRDYERLCAQRGTQVTACPLL</sequence>
<keyword evidence="2 5" id="KW-0479">Metal-binding</keyword>
<gene>
    <name evidence="9" type="ORF">C6T65_08095</name>
</gene>
<dbReference type="GO" id="GO:0005737">
    <property type="term" value="C:cytoplasm"/>
    <property type="evidence" value="ECO:0007669"/>
    <property type="project" value="UniProtKB-ARBA"/>
</dbReference>
<feature type="domain" description="Creatinase N-terminal" evidence="8">
    <location>
        <begin position="26"/>
        <end position="156"/>
    </location>
</feature>
<dbReference type="PANTHER" id="PTHR43763:SF6">
    <property type="entry name" value="XAA-PRO AMINOPEPTIDASE 1"/>
    <property type="match status" value="1"/>
</dbReference>
<evidence type="ECO:0000256" key="3">
    <source>
        <dbReference type="ARBA" id="ARBA00022801"/>
    </source>
</evidence>
<accession>A0AA45BET1</accession>
<dbReference type="GO" id="GO:0004177">
    <property type="term" value="F:aminopeptidase activity"/>
    <property type="evidence" value="ECO:0007669"/>
    <property type="project" value="UniProtKB-KW"/>
</dbReference>
<reference evidence="9 10" key="1">
    <citation type="submission" date="2018-03" db="EMBL/GenBank/DDBJ databases">
        <authorList>
            <person name="Nguyen K."/>
            <person name="Fouts D."/>
            <person name="Sutton G."/>
        </authorList>
    </citation>
    <scope>NUCLEOTIDE SEQUENCE [LARGE SCALE GENOMIC DNA]</scope>
    <source>
        <strain evidence="9 10">AU3578</strain>
    </source>
</reference>
<keyword evidence="1" id="KW-0645">Protease</keyword>
<evidence type="ECO:0000259" key="8">
    <source>
        <dbReference type="Pfam" id="PF01321"/>
    </source>
</evidence>
<organism evidence="9 10">
    <name type="scientific">Burkholderia vietnamiensis</name>
    <dbReference type="NCBI Taxonomy" id="60552"/>
    <lineage>
        <taxon>Bacteria</taxon>
        <taxon>Pseudomonadati</taxon>
        <taxon>Pseudomonadota</taxon>
        <taxon>Betaproteobacteria</taxon>
        <taxon>Burkholderiales</taxon>
        <taxon>Burkholderiaceae</taxon>
        <taxon>Burkholderia</taxon>
        <taxon>Burkholderia cepacia complex</taxon>
    </lineage>
</organism>
<protein>
    <submittedName>
        <fullName evidence="9">X-Pro aminopeptidase</fullName>
    </submittedName>
</protein>
<dbReference type="Gene3D" id="3.90.230.10">
    <property type="entry name" value="Creatinase/methionine aminopeptidase superfamily"/>
    <property type="match status" value="1"/>
</dbReference>
<evidence type="ECO:0000259" key="7">
    <source>
        <dbReference type="Pfam" id="PF00557"/>
    </source>
</evidence>
<dbReference type="SUPFAM" id="SSF53092">
    <property type="entry name" value="Creatinase/prolidase N-terminal domain"/>
    <property type="match status" value="1"/>
</dbReference>
<dbReference type="InterPro" id="IPR036005">
    <property type="entry name" value="Creatinase/aminopeptidase-like"/>
</dbReference>
<evidence type="ECO:0000313" key="9">
    <source>
        <dbReference type="EMBL" id="PRH42808.1"/>
    </source>
</evidence>
<feature type="region of interest" description="Disordered" evidence="6">
    <location>
        <begin position="216"/>
        <end position="236"/>
    </location>
</feature>
<keyword evidence="4" id="KW-0482">Metalloprotease</keyword>
<dbReference type="PANTHER" id="PTHR43763">
    <property type="entry name" value="XAA-PRO AMINOPEPTIDASE 1"/>
    <property type="match status" value="1"/>
</dbReference>
<keyword evidence="9" id="KW-0031">Aminopeptidase</keyword>
<proteinExistence type="inferred from homology"/>
<dbReference type="InterPro" id="IPR050422">
    <property type="entry name" value="X-Pro_aminopeptidase_P"/>
</dbReference>
<dbReference type="GO" id="GO:0008237">
    <property type="term" value="F:metallopeptidase activity"/>
    <property type="evidence" value="ECO:0007669"/>
    <property type="project" value="UniProtKB-KW"/>
</dbReference>
<dbReference type="InterPro" id="IPR000994">
    <property type="entry name" value="Pept_M24"/>
</dbReference>
<dbReference type="InterPro" id="IPR029149">
    <property type="entry name" value="Creatin/AminoP/Spt16_N"/>
</dbReference>
<evidence type="ECO:0000256" key="6">
    <source>
        <dbReference type="SAM" id="MobiDB-lite"/>
    </source>
</evidence>
<dbReference type="RefSeq" id="WP_060082498.1">
    <property type="nucleotide sequence ID" value="NZ_LPCS01000186.1"/>
</dbReference>
<dbReference type="GO" id="GO:0006508">
    <property type="term" value="P:proteolysis"/>
    <property type="evidence" value="ECO:0007669"/>
    <property type="project" value="UniProtKB-KW"/>
</dbReference>
<dbReference type="PROSITE" id="PS00491">
    <property type="entry name" value="PROLINE_PEPTIDASE"/>
    <property type="match status" value="1"/>
</dbReference>
<dbReference type="Pfam" id="PF16189">
    <property type="entry name" value="Creatinase_N_2"/>
    <property type="match status" value="1"/>
</dbReference>
<comment type="caution">
    <text evidence="9">The sequence shown here is derived from an EMBL/GenBank/DDBJ whole genome shotgun (WGS) entry which is preliminary data.</text>
</comment>
<evidence type="ECO:0000256" key="1">
    <source>
        <dbReference type="ARBA" id="ARBA00022670"/>
    </source>
</evidence>
<dbReference type="Pfam" id="PF00557">
    <property type="entry name" value="Peptidase_M24"/>
    <property type="match status" value="1"/>
</dbReference>
<dbReference type="AlphaFoldDB" id="A0AA45BET1"/>
<dbReference type="GO" id="GO:0046872">
    <property type="term" value="F:metal ion binding"/>
    <property type="evidence" value="ECO:0007669"/>
    <property type="project" value="UniProtKB-KW"/>
</dbReference>
<dbReference type="Proteomes" id="UP000237632">
    <property type="component" value="Unassembled WGS sequence"/>
</dbReference>
<dbReference type="Gene3D" id="3.40.350.10">
    <property type="entry name" value="Creatinase/prolidase N-terminal domain"/>
    <property type="match status" value="2"/>
</dbReference>
<dbReference type="SUPFAM" id="SSF55920">
    <property type="entry name" value="Creatinase/aminopeptidase"/>
    <property type="match status" value="1"/>
</dbReference>
<keyword evidence="3" id="KW-0378">Hydrolase</keyword>
<evidence type="ECO:0000256" key="2">
    <source>
        <dbReference type="ARBA" id="ARBA00022723"/>
    </source>
</evidence>
<evidence type="ECO:0000256" key="4">
    <source>
        <dbReference type="ARBA" id="ARBA00023049"/>
    </source>
</evidence>
<name>A0AA45BET1_BURVI</name>
<dbReference type="InterPro" id="IPR001131">
    <property type="entry name" value="Peptidase_M24B_aminopep-P_CS"/>
</dbReference>